<organism evidence="7 8">
    <name type="scientific">Marinicrinis sediminis</name>
    <dbReference type="NCBI Taxonomy" id="1652465"/>
    <lineage>
        <taxon>Bacteria</taxon>
        <taxon>Bacillati</taxon>
        <taxon>Bacillota</taxon>
        <taxon>Bacilli</taxon>
        <taxon>Bacillales</taxon>
        <taxon>Paenibacillaceae</taxon>
    </lineage>
</organism>
<feature type="transmembrane region" description="Helical" evidence="5">
    <location>
        <begin position="44"/>
        <end position="64"/>
    </location>
</feature>
<keyword evidence="4 5" id="KW-0472">Membrane</keyword>
<feature type="transmembrane region" description="Helical" evidence="5">
    <location>
        <begin position="6"/>
        <end position="24"/>
    </location>
</feature>
<comment type="caution">
    <text evidence="7">The sequence shown here is derived from an EMBL/GenBank/DDBJ whole genome shotgun (WGS) entry which is preliminary data.</text>
</comment>
<evidence type="ECO:0000259" key="6">
    <source>
        <dbReference type="Pfam" id="PF07291"/>
    </source>
</evidence>
<reference evidence="8" key="1">
    <citation type="journal article" date="2019" name="Int. J. Syst. Evol. Microbiol.">
        <title>The Global Catalogue of Microorganisms (GCM) 10K type strain sequencing project: providing services to taxonomists for standard genome sequencing and annotation.</title>
        <authorList>
            <consortium name="The Broad Institute Genomics Platform"/>
            <consortium name="The Broad Institute Genome Sequencing Center for Infectious Disease"/>
            <person name="Wu L."/>
            <person name="Ma J."/>
        </authorList>
    </citation>
    <scope>NUCLEOTIDE SEQUENCE [LARGE SCALE GENOMIC DNA]</scope>
    <source>
        <strain evidence="8">KCTC 33676</strain>
    </source>
</reference>
<evidence type="ECO:0000256" key="5">
    <source>
        <dbReference type="SAM" id="Phobius"/>
    </source>
</evidence>
<dbReference type="RefSeq" id="WP_379928294.1">
    <property type="nucleotide sequence ID" value="NZ_JBHUMM010000007.1"/>
</dbReference>
<evidence type="ECO:0000256" key="4">
    <source>
        <dbReference type="ARBA" id="ARBA00023136"/>
    </source>
</evidence>
<keyword evidence="3 5" id="KW-1133">Transmembrane helix</keyword>
<feature type="domain" description="Methylamine utilisation protein MauE" evidence="6">
    <location>
        <begin position="3"/>
        <end position="125"/>
    </location>
</feature>
<evidence type="ECO:0000256" key="1">
    <source>
        <dbReference type="ARBA" id="ARBA00004141"/>
    </source>
</evidence>
<dbReference type="Pfam" id="PF07291">
    <property type="entry name" value="MauE"/>
    <property type="match status" value="1"/>
</dbReference>
<evidence type="ECO:0000256" key="2">
    <source>
        <dbReference type="ARBA" id="ARBA00022692"/>
    </source>
</evidence>
<dbReference type="EMBL" id="JBHUMM010000007">
    <property type="protein sequence ID" value="MFD2670869.1"/>
    <property type="molecule type" value="Genomic_DNA"/>
</dbReference>
<evidence type="ECO:0000313" key="7">
    <source>
        <dbReference type="EMBL" id="MFD2670869.1"/>
    </source>
</evidence>
<comment type="subcellular location">
    <subcellularLocation>
        <location evidence="1">Membrane</location>
        <topology evidence="1">Multi-pass membrane protein</topology>
    </subcellularLocation>
</comment>
<proteinExistence type="predicted"/>
<dbReference type="InterPro" id="IPR009908">
    <property type="entry name" value="Methylamine_util_MauE"/>
</dbReference>
<name>A0ABW5R8G0_9BACL</name>
<accession>A0ABW5R8G0</accession>
<feature type="transmembrane region" description="Helical" evidence="5">
    <location>
        <begin position="137"/>
        <end position="156"/>
    </location>
</feature>
<sequence>MIYVYVIDFVLALIFGVSLFAKCLNPKDFSMHIRSYGIIPHQYCNFITVLVIGAEGALLIGFVFQMMIKVVVFFGVVVVCFFTIILWRAKKDKLNNNICACFGEIHWLNKHGIFRNVLIISILLVRFQMPVYEISQITGVIKLLSLSFLVACIENLTEWKKLRSSKNANRNITYPGHPHQYN</sequence>
<gene>
    <name evidence="7" type="ORF">ACFSUC_04515</name>
</gene>
<dbReference type="Proteomes" id="UP001597497">
    <property type="component" value="Unassembled WGS sequence"/>
</dbReference>
<evidence type="ECO:0000256" key="3">
    <source>
        <dbReference type="ARBA" id="ARBA00022989"/>
    </source>
</evidence>
<keyword evidence="8" id="KW-1185">Reference proteome</keyword>
<evidence type="ECO:0000313" key="8">
    <source>
        <dbReference type="Proteomes" id="UP001597497"/>
    </source>
</evidence>
<protein>
    <submittedName>
        <fullName evidence="7">MauE/DoxX family redox-associated membrane protein</fullName>
    </submittedName>
</protein>
<keyword evidence="2 5" id="KW-0812">Transmembrane</keyword>
<feature type="transmembrane region" description="Helical" evidence="5">
    <location>
        <begin position="70"/>
        <end position="87"/>
    </location>
</feature>